<organism evidence="1">
    <name type="scientific">Arundo donax</name>
    <name type="common">Giant reed</name>
    <name type="synonym">Donax arundinaceus</name>
    <dbReference type="NCBI Taxonomy" id="35708"/>
    <lineage>
        <taxon>Eukaryota</taxon>
        <taxon>Viridiplantae</taxon>
        <taxon>Streptophyta</taxon>
        <taxon>Embryophyta</taxon>
        <taxon>Tracheophyta</taxon>
        <taxon>Spermatophyta</taxon>
        <taxon>Magnoliopsida</taxon>
        <taxon>Liliopsida</taxon>
        <taxon>Poales</taxon>
        <taxon>Poaceae</taxon>
        <taxon>PACMAD clade</taxon>
        <taxon>Arundinoideae</taxon>
        <taxon>Arundineae</taxon>
        <taxon>Arundo</taxon>
    </lineage>
</organism>
<dbReference type="EMBL" id="GBRH01217783">
    <property type="protein sequence ID" value="JAD80112.1"/>
    <property type="molecule type" value="Transcribed_RNA"/>
</dbReference>
<protein>
    <submittedName>
        <fullName evidence="1">Uncharacterized protein</fullName>
    </submittedName>
</protein>
<accession>A0A0A9D8S0</accession>
<dbReference type="AlphaFoldDB" id="A0A0A9D8S0"/>
<proteinExistence type="predicted"/>
<name>A0A0A9D8S0_ARUDO</name>
<evidence type="ECO:0000313" key="1">
    <source>
        <dbReference type="EMBL" id="JAD80112.1"/>
    </source>
</evidence>
<sequence>MEEVPAEVMEHGLLLREHPRELRLEHGRQEERRREVAVRLEYHPVELAEHHLVLVAEDVVRQLQAELLDVEVDVRRQRRRRHVGVVVADDVVLEHVGVALRRADVEALGIVLGEVPGENPRAARERLAEEALLLRRDVHEEYPVGEEGVQERGGDGEHAVAEAVAGEPHHVLALGVVDVAPGLELLDGPAVAFGSRAALLVVRLVLPQLLHEVRRERERGGLPVKIRFVAALAGGFLECRRK</sequence>
<reference evidence="1" key="1">
    <citation type="submission" date="2014-09" db="EMBL/GenBank/DDBJ databases">
        <authorList>
            <person name="Magalhaes I.L.F."/>
            <person name="Oliveira U."/>
            <person name="Santos F.R."/>
            <person name="Vidigal T.H.D.A."/>
            <person name="Brescovit A.D."/>
            <person name="Santos A.J."/>
        </authorList>
    </citation>
    <scope>NUCLEOTIDE SEQUENCE</scope>
    <source>
        <tissue evidence="1">Shoot tissue taken approximately 20 cm above the soil surface</tissue>
    </source>
</reference>
<reference evidence="1" key="2">
    <citation type="journal article" date="2015" name="Data Brief">
        <title>Shoot transcriptome of the giant reed, Arundo donax.</title>
        <authorList>
            <person name="Barrero R.A."/>
            <person name="Guerrero F.D."/>
            <person name="Moolhuijzen P."/>
            <person name="Goolsby J.A."/>
            <person name="Tidwell J."/>
            <person name="Bellgard S.E."/>
            <person name="Bellgard M.I."/>
        </authorList>
    </citation>
    <scope>NUCLEOTIDE SEQUENCE</scope>
    <source>
        <tissue evidence="1">Shoot tissue taken approximately 20 cm above the soil surface</tissue>
    </source>
</reference>